<dbReference type="NCBIfam" id="NF011834">
    <property type="entry name" value="PRK15306.1"/>
    <property type="match status" value="1"/>
</dbReference>
<evidence type="ECO:0000259" key="2">
    <source>
        <dbReference type="Pfam" id="PF00419"/>
    </source>
</evidence>
<dbReference type="InterPro" id="IPR050263">
    <property type="entry name" value="Bact_Fimbrial_Adh_Pro"/>
</dbReference>
<feature type="signal peptide" evidence="1">
    <location>
        <begin position="1"/>
        <end position="24"/>
    </location>
</feature>
<feature type="chain" id="PRO_5028114197" evidence="1">
    <location>
        <begin position="25"/>
        <end position="192"/>
    </location>
</feature>
<dbReference type="InterPro" id="IPR008966">
    <property type="entry name" value="Adhesion_dom_sf"/>
</dbReference>
<reference evidence="3" key="1">
    <citation type="journal article" date="2018" name="Genome Biol.">
        <title>SKESA: strategic k-mer extension for scrupulous assemblies.</title>
        <authorList>
            <person name="Souvorov A."/>
            <person name="Agarwala R."/>
            <person name="Lipman D.J."/>
        </authorList>
    </citation>
    <scope>NUCLEOTIDE SEQUENCE</scope>
    <source>
        <strain evidence="3">23-88</strain>
    </source>
</reference>
<sequence>MKKTMFSLSVATLMAIASSGTALAAGTNLDVKFTANVVETTCDMKLVGGEGNDGKQTLTIGGSNGQVRVEDITAGTATGNFKIAIVECPASLSSLKTTIKGTEAGYLPTSIKNSISPDTGGSNYAGVSISRASAPTNWFTPNSTVDAERLVWSQAEIDSKEVALVATLRETVAGKLTVGDFLAVATFEFNYE</sequence>
<evidence type="ECO:0000256" key="1">
    <source>
        <dbReference type="SAM" id="SignalP"/>
    </source>
</evidence>
<dbReference type="SUPFAM" id="SSF49401">
    <property type="entry name" value="Bacterial adhesins"/>
    <property type="match status" value="1"/>
</dbReference>
<protein>
    <submittedName>
        <fullName evidence="3">Fimbrial protein</fullName>
    </submittedName>
</protein>
<proteinExistence type="predicted"/>
<keyword evidence="1" id="KW-0732">Signal</keyword>
<name>A0A730WMM6_SALHO</name>
<dbReference type="Gene3D" id="2.60.40.1090">
    <property type="entry name" value="Fimbrial-type adhesion domain"/>
    <property type="match status" value="1"/>
</dbReference>
<gene>
    <name evidence="3" type="ORF">GND90_003253</name>
</gene>
<dbReference type="PANTHER" id="PTHR33420:SF33">
    <property type="entry name" value="MINOR FIMBRIAL SUBUNIT"/>
    <property type="match status" value="1"/>
</dbReference>
<comment type="caution">
    <text evidence="3">The sequence shown here is derived from an EMBL/GenBank/DDBJ whole genome shotgun (WGS) entry which is preliminary data.</text>
</comment>
<feature type="domain" description="Fimbrial-type adhesion" evidence="2">
    <location>
        <begin position="32"/>
        <end position="191"/>
    </location>
</feature>
<accession>A0A730WMM6</accession>
<dbReference type="PANTHER" id="PTHR33420">
    <property type="entry name" value="FIMBRIAL SUBUNIT ELFA-RELATED"/>
    <property type="match status" value="1"/>
</dbReference>
<dbReference type="EMBL" id="DAARWD010000015">
    <property type="protein sequence ID" value="HAE4190243.1"/>
    <property type="molecule type" value="Genomic_DNA"/>
</dbReference>
<dbReference type="InterPro" id="IPR000259">
    <property type="entry name" value="Adhesion_dom_fimbrial"/>
</dbReference>
<dbReference type="GO" id="GO:0009289">
    <property type="term" value="C:pilus"/>
    <property type="evidence" value="ECO:0007669"/>
    <property type="project" value="InterPro"/>
</dbReference>
<evidence type="ECO:0000313" key="3">
    <source>
        <dbReference type="EMBL" id="HAE4190243.1"/>
    </source>
</evidence>
<dbReference type="Pfam" id="PF00419">
    <property type="entry name" value="Fimbrial"/>
    <property type="match status" value="1"/>
</dbReference>
<dbReference type="GO" id="GO:0043709">
    <property type="term" value="P:cell adhesion involved in single-species biofilm formation"/>
    <property type="evidence" value="ECO:0007669"/>
    <property type="project" value="TreeGrafter"/>
</dbReference>
<organism evidence="3">
    <name type="scientific">Salmonella enterica subsp. houtenae serovar 1,40:z4,z32:-</name>
    <dbReference type="NCBI Taxonomy" id="1967604"/>
    <lineage>
        <taxon>Bacteria</taxon>
        <taxon>Pseudomonadati</taxon>
        <taxon>Pseudomonadota</taxon>
        <taxon>Gammaproteobacteria</taxon>
        <taxon>Enterobacterales</taxon>
        <taxon>Enterobacteriaceae</taxon>
        <taxon>Salmonella</taxon>
    </lineage>
</organism>
<reference evidence="3" key="2">
    <citation type="submission" date="2018-07" db="EMBL/GenBank/DDBJ databases">
        <authorList>
            <consortium name="NCBI Pathogen Detection Project"/>
        </authorList>
    </citation>
    <scope>NUCLEOTIDE SEQUENCE</scope>
    <source>
        <strain evidence="3">23-88</strain>
    </source>
</reference>
<dbReference type="InterPro" id="IPR036937">
    <property type="entry name" value="Adhesion_dom_fimbrial_sf"/>
</dbReference>
<dbReference type="AlphaFoldDB" id="A0A730WMM6"/>